<dbReference type="CDD" id="cd06225">
    <property type="entry name" value="HAMP"/>
    <property type="match status" value="1"/>
</dbReference>
<feature type="transmembrane region" description="Helical" evidence="5">
    <location>
        <begin position="27"/>
        <end position="48"/>
    </location>
</feature>
<dbReference type="SMART" id="SM00304">
    <property type="entry name" value="HAMP"/>
    <property type="match status" value="1"/>
</dbReference>
<dbReference type="FunFam" id="1.10.287.950:FF:000001">
    <property type="entry name" value="Methyl-accepting chemotaxis sensory transducer"/>
    <property type="match status" value="1"/>
</dbReference>
<dbReference type="GO" id="GO:0005886">
    <property type="term" value="C:plasma membrane"/>
    <property type="evidence" value="ECO:0007669"/>
    <property type="project" value="TreeGrafter"/>
</dbReference>
<feature type="domain" description="Methyl-accepting transducer" evidence="6">
    <location>
        <begin position="107"/>
        <end position="336"/>
    </location>
</feature>
<keyword evidence="5" id="KW-0812">Transmembrane</keyword>
<keyword evidence="2" id="KW-0488">Methylation</keyword>
<dbReference type="EMBL" id="PVLQ01000011">
    <property type="protein sequence ID" value="PRD66698.1"/>
    <property type="molecule type" value="Genomic_DNA"/>
</dbReference>
<evidence type="ECO:0000313" key="9">
    <source>
        <dbReference type="Proteomes" id="UP000238589"/>
    </source>
</evidence>
<dbReference type="Proteomes" id="UP000238589">
    <property type="component" value="Unassembled WGS sequence"/>
</dbReference>
<dbReference type="GO" id="GO:0004888">
    <property type="term" value="F:transmembrane signaling receptor activity"/>
    <property type="evidence" value="ECO:0007669"/>
    <property type="project" value="TreeGrafter"/>
</dbReference>
<dbReference type="Pfam" id="PF00015">
    <property type="entry name" value="MCPsignal"/>
    <property type="match status" value="1"/>
</dbReference>
<evidence type="ECO:0000256" key="1">
    <source>
        <dbReference type="ARBA" id="ARBA00004370"/>
    </source>
</evidence>
<dbReference type="InterPro" id="IPR051310">
    <property type="entry name" value="MCP_chemotaxis"/>
</dbReference>
<dbReference type="GO" id="GO:0006935">
    <property type="term" value="P:chemotaxis"/>
    <property type="evidence" value="ECO:0007669"/>
    <property type="project" value="TreeGrafter"/>
</dbReference>
<dbReference type="OrthoDB" id="8791258at2"/>
<dbReference type="PANTHER" id="PTHR43531:SF14">
    <property type="entry name" value="METHYL-ACCEPTING CHEMOTAXIS PROTEIN I-RELATED"/>
    <property type="match status" value="1"/>
</dbReference>
<dbReference type="GO" id="GO:0007165">
    <property type="term" value="P:signal transduction"/>
    <property type="evidence" value="ECO:0007669"/>
    <property type="project" value="UniProtKB-KW"/>
</dbReference>
<reference evidence="8 9" key="1">
    <citation type="submission" date="2018-03" db="EMBL/GenBank/DDBJ databases">
        <title>Comparative genomics illustrates the genes involved in a hyperalkaliphilic mechanisms of Serpentinomonas isolated from highly-alkaline calcium-rich serpentinized springs.</title>
        <authorList>
            <person name="Suzuki S."/>
            <person name="Ishii S."/>
            <person name="Walworth N."/>
            <person name="Bird L."/>
            <person name="Kuenen J.G."/>
            <person name="Nealson K.H."/>
        </authorList>
    </citation>
    <scope>NUCLEOTIDE SEQUENCE [LARGE SCALE GENOMIC DNA]</scope>
    <source>
        <strain evidence="8 9">P1</strain>
    </source>
</reference>
<comment type="similarity">
    <text evidence="3">Belongs to the methyl-accepting chemotaxis (MCP) protein family.</text>
</comment>
<evidence type="ECO:0000259" key="7">
    <source>
        <dbReference type="PROSITE" id="PS50885"/>
    </source>
</evidence>
<evidence type="ECO:0000256" key="2">
    <source>
        <dbReference type="ARBA" id="ARBA00022481"/>
    </source>
</evidence>
<dbReference type="Pfam" id="PF00672">
    <property type="entry name" value="HAMP"/>
    <property type="match status" value="1"/>
</dbReference>
<proteinExistence type="inferred from homology"/>
<evidence type="ECO:0000259" key="6">
    <source>
        <dbReference type="PROSITE" id="PS50111"/>
    </source>
</evidence>
<comment type="caution">
    <text evidence="8">The sequence shown here is derived from an EMBL/GenBank/DDBJ whole genome shotgun (WGS) entry which is preliminary data.</text>
</comment>
<comment type="subcellular location">
    <subcellularLocation>
        <location evidence="1">Membrane</location>
    </subcellularLocation>
</comment>
<keyword evidence="9" id="KW-1185">Reference proteome</keyword>
<evidence type="ECO:0000313" key="8">
    <source>
        <dbReference type="EMBL" id="PRD66698.1"/>
    </source>
</evidence>
<accession>A0A2S9K8D9</accession>
<evidence type="ECO:0000256" key="5">
    <source>
        <dbReference type="SAM" id="Phobius"/>
    </source>
</evidence>
<protein>
    <submittedName>
        <fullName evidence="8">Methyl-accepting chemotaxis protein</fullName>
    </submittedName>
</protein>
<dbReference type="InterPro" id="IPR003660">
    <property type="entry name" value="HAMP_dom"/>
</dbReference>
<evidence type="ECO:0000256" key="3">
    <source>
        <dbReference type="ARBA" id="ARBA00029447"/>
    </source>
</evidence>
<sequence length="352" mass="36867">MLMLALHGLDQIGAAHAALATDLGTTRFMLYGLFGLTVLCGIGISYGLTRAITEPLGEAILIAETVAAGDLSQEFSTQRGGEFGRLIRALGNMEDTLTDLVSRIKASSDSISVASQAIAKGNTDLARRTEEQAASVEETTSSMQQLTSTVLQNSERADSASELASHASGIAERGGKVVGQVVQTMEVISNSSRQIGDIIAVIDGIAFQTNILALNAAVEAARAGEQGRGFAVVAGEVRSLAQRSATAAKEIGQLISDSVRHVGDGAHLVHQAGQTMQEIVQEVKRVTSILGEISTASGQQREGLQQVNLAMNHLDGVTQHNVTQVDKAAEAALELAQQAQQLDQVVGAFKLD</sequence>
<dbReference type="AlphaFoldDB" id="A0A2S9K8D9"/>
<dbReference type="Gene3D" id="1.10.287.950">
    <property type="entry name" value="Methyl-accepting chemotaxis protein"/>
    <property type="match status" value="1"/>
</dbReference>
<name>A0A2S9K8D9_9BURK</name>
<keyword evidence="5" id="KW-1133">Transmembrane helix</keyword>
<keyword evidence="5" id="KW-0472">Membrane</keyword>
<dbReference type="PROSITE" id="PS50111">
    <property type="entry name" value="CHEMOTAXIS_TRANSDUC_2"/>
    <property type="match status" value="1"/>
</dbReference>
<organism evidence="8 9">
    <name type="scientific">Malikia granosa</name>
    <dbReference type="NCBI Taxonomy" id="263067"/>
    <lineage>
        <taxon>Bacteria</taxon>
        <taxon>Pseudomonadati</taxon>
        <taxon>Pseudomonadota</taxon>
        <taxon>Betaproteobacteria</taxon>
        <taxon>Burkholderiales</taxon>
        <taxon>Comamonadaceae</taxon>
        <taxon>Malikia</taxon>
    </lineage>
</organism>
<gene>
    <name evidence="8" type="ORF">C6P64_02875</name>
</gene>
<dbReference type="CDD" id="cd11386">
    <property type="entry name" value="MCP_signal"/>
    <property type="match status" value="1"/>
</dbReference>
<dbReference type="SMART" id="SM00283">
    <property type="entry name" value="MA"/>
    <property type="match status" value="1"/>
</dbReference>
<dbReference type="InterPro" id="IPR004089">
    <property type="entry name" value="MCPsignal_dom"/>
</dbReference>
<dbReference type="SUPFAM" id="SSF58104">
    <property type="entry name" value="Methyl-accepting chemotaxis protein (MCP) signaling domain"/>
    <property type="match status" value="1"/>
</dbReference>
<evidence type="ECO:0000256" key="4">
    <source>
        <dbReference type="PROSITE-ProRule" id="PRU00284"/>
    </source>
</evidence>
<dbReference type="PANTHER" id="PTHR43531">
    <property type="entry name" value="PROTEIN ICFG"/>
    <property type="match status" value="1"/>
</dbReference>
<keyword evidence="4" id="KW-0807">Transducer</keyword>
<dbReference type="PROSITE" id="PS50885">
    <property type="entry name" value="HAMP"/>
    <property type="match status" value="1"/>
</dbReference>
<feature type="domain" description="HAMP" evidence="7">
    <location>
        <begin position="50"/>
        <end position="102"/>
    </location>
</feature>